<dbReference type="Pfam" id="PF17919">
    <property type="entry name" value="RT_RNaseH_2"/>
    <property type="match status" value="1"/>
</dbReference>
<evidence type="ECO:0000313" key="3">
    <source>
        <dbReference type="EMBL" id="KAG1301757.1"/>
    </source>
</evidence>
<evidence type="ECO:0000313" key="4">
    <source>
        <dbReference type="Proteomes" id="UP000716291"/>
    </source>
</evidence>
<feature type="domain" description="Reverse transcriptase" evidence="2">
    <location>
        <begin position="125"/>
        <end position="302"/>
    </location>
</feature>
<gene>
    <name evidence="3" type="ORF">G6F64_011518</name>
</gene>
<dbReference type="InterPro" id="IPR043502">
    <property type="entry name" value="DNA/RNA_pol_sf"/>
</dbReference>
<keyword evidence="4" id="KW-1185">Reference proteome</keyword>
<dbReference type="InterPro" id="IPR000477">
    <property type="entry name" value="RT_dom"/>
</dbReference>
<reference evidence="3" key="1">
    <citation type="journal article" date="2020" name="Microb. Genom.">
        <title>Genetic diversity of clinical and environmental Mucorales isolates obtained from an investigation of mucormycosis cases among solid organ transplant recipients.</title>
        <authorList>
            <person name="Nguyen M.H."/>
            <person name="Kaul D."/>
            <person name="Muto C."/>
            <person name="Cheng S.J."/>
            <person name="Richter R.A."/>
            <person name="Bruno V.M."/>
            <person name="Liu G."/>
            <person name="Beyhan S."/>
            <person name="Sundermann A.J."/>
            <person name="Mounaud S."/>
            <person name="Pasculle A.W."/>
            <person name="Nierman W.C."/>
            <person name="Driscoll E."/>
            <person name="Cumbie R."/>
            <person name="Clancy C.J."/>
            <person name="Dupont C.L."/>
        </authorList>
    </citation>
    <scope>NUCLEOTIDE SEQUENCE</scope>
    <source>
        <strain evidence="3">GL11</strain>
    </source>
</reference>
<dbReference type="Gene3D" id="3.10.10.10">
    <property type="entry name" value="HIV Type 1 Reverse Transcriptase, subunit A, domain 1"/>
    <property type="match status" value="1"/>
</dbReference>
<proteinExistence type="predicted"/>
<name>A0A9P6WZC7_RHIOR</name>
<dbReference type="Proteomes" id="UP000716291">
    <property type="component" value="Unassembled WGS sequence"/>
</dbReference>
<dbReference type="FunFam" id="3.30.70.270:FF:000020">
    <property type="entry name" value="Transposon Tf2-6 polyprotein-like Protein"/>
    <property type="match status" value="1"/>
</dbReference>
<dbReference type="InterPro" id="IPR050951">
    <property type="entry name" value="Retrovirus_Pol_polyprotein"/>
</dbReference>
<sequence length="478" mass="55080">MTNQKAVFKFKFNNEKSTAHLYVVQKQNERIILGMDWMIMEDIVLHPGSRQISKAKICNVNNADMVEELLYRHSGLTEESEFQTITNAPYKHRIDTGDSLPSVTRDYRRSEMENQAINKEVQKMLKKKVIVPSSSDWCSSVVLIKKPDESFRFCVDYRGLNKLTVKDKYPLPRISELLDRLQGSRYFSTIDLKSGYWQLPLDERDAKKTAFMANGSLYEFTCLPFGVVNGPSSFMRFMHTVLRGLPRTMVYLDDVIVFSESEEQHMEDLANVLKRLDSYNLKISAKKCQFFQTEVEFLGFLVSGEGIRSDPEKVNVIKEWPQPTTAKQLMRFLGFCAFYHKFLKDLSMTAKPLYNLIRKNEDYVWTDATEEAFQTLKKQIMTLPMLAYPDPNLPYDLHCDASNHGLGAVLVQIGRPVAYASRTLTPPELNYHTTEKECLAIVWALDYFHPYVFGANFTVYTDHSALKSTVGEKTLKTL</sequence>
<dbReference type="PROSITE" id="PS50878">
    <property type="entry name" value="RT_POL"/>
    <property type="match status" value="1"/>
</dbReference>
<comment type="caution">
    <text evidence="3">The sequence shown here is derived from an EMBL/GenBank/DDBJ whole genome shotgun (WGS) entry which is preliminary data.</text>
</comment>
<dbReference type="InterPro" id="IPR041577">
    <property type="entry name" value="RT_RNaseH_2"/>
</dbReference>
<evidence type="ECO:0000256" key="1">
    <source>
        <dbReference type="ARBA" id="ARBA00023268"/>
    </source>
</evidence>
<protein>
    <recommendedName>
        <fullName evidence="2">Reverse transcriptase domain-containing protein</fullName>
    </recommendedName>
</protein>
<organism evidence="3 4">
    <name type="scientific">Rhizopus oryzae</name>
    <name type="common">Mucormycosis agent</name>
    <name type="synonym">Rhizopus arrhizus var. delemar</name>
    <dbReference type="NCBI Taxonomy" id="64495"/>
    <lineage>
        <taxon>Eukaryota</taxon>
        <taxon>Fungi</taxon>
        <taxon>Fungi incertae sedis</taxon>
        <taxon>Mucoromycota</taxon>
        <taxon>Mucoromycotina</taxon>
        <taxon>Mucoromycetes</taxon>
        <taxon>Mucorales</taxon>
        <taxon>Mucorineae</taxon>
        <taxon>Rhizopodaceae</taxon>
        <taxon>Rhizopus</taxon>
    </lineage>
</organism>
<dbReference type="CDD" id="cd09274">
    <property type="entry name" value="RNase_HI_RT_Ty3"/>
    <property type="match status" value="1"/>
</dbReference>
<dbReference type="InterPro" id="IPR043128">
    <property type="entry name" value="Rev_trsase/Diguanyl_cyclase"/>
</dbReference>
<dbReference type="Pfam" id="PF00078">
    <property type="entry name" value="RVT_1"/>
    <property type="match status" value="1"/>
</dbReference>
<keyword evidence="1" id="KW-0511">Multifunctional enzyme</keyword>
<dbReference type="EMBL" id="JAANQT010002841">
    <property type="protein sequence ID" value="KAG1301757.1"/>
    <property type="molecule type" value="Genomic_DNA"/>
</dbReference>
<dbReference type="AlphaFoldDB" id="A0A9P6WZC7"/>
<dbReference type="SUPFAM" id="SSF56672">
    <property type="entry name" value="DNA/RNA polymerases"/>
    <property type="match status" value="1"/>
</dbReference>
<dbReference type="Gene3D" id="3.30.70.270">
    <property type="match status" value="2"/>
</dbReference>
<evidence type="ECO:0000259" key="2">
    <source>
        <dbReference type="PROSITE" id="PS50878"/>
    </source>
</evidence>
<dbReference type="PANTHER" id="PTHR37984">
    <property type="entry name" value="PROTEIN CBG26694"/>
    <property type="match status" value="1"/>
</dbReference>
<dbReference type="GO" id="GO:0003824">
    <property type="term" value="F:catalytic activity"/>
    <property type="evidence" value="ECO:0007669"/>
    <property type="project" value="UniProtKB-KW"/>
</dbReference>
<dbReference type="CDD" id="cd01647">
    <property type="entry name" value="RT_LTR"/>
    <property type="match status" value="1"/>
</dbReference>
<accession>A0A9P6WZC7</accession>
<dbReference type="PANTHER" id="PTHR37984:SF5">
    <property type="entry name" value="PROTEIN NYNRIN-LIKE"/>
    <property type="match status" value="1"/>
</dbReference>